<dbReference type="PROSITE" id="PS50126">
    <property type="entry name" value="S1"/>
    <property type="match status" value="2"/>
</dbReference>
<accession>A0A8F0FC68</accession>
<dbReference type="AlphaFoldDB" id="A0A8F0FC68"/>
<dbReference type="GO" id="GO:0006412">
    <property type="term" value="P:translation"/>
    <property type="evidence" value="ECO:0007669"/>
    <property type="project" value="TreeGrafter"/>
</dbReference>
<geneLocation type="plastid" evidence="2"/>
<feature type="domain" description="S1 motif" evidence="1">
    <location>
        <begin position="29"/>
        <end position="98"/>
    </location>
</feature>
<name>A0A8F0FC68_9PHAE</name>
<evidence type="ECO:0000259" key="1">
    <source>
        <dbReference type="PROSITE" id="PS50126"/>
    </source>
</evidence>
<dbReference type="SUPFAM" id="SSF50249">
    <property type="entry name" value="Nucleic acid-binding proteins"/>
    <property type="match status" value="2"/>
</dbReference>
<protein>
    <submittedName>
        <fullName evidence="2">Ribosomal protein S1</fullName>
    </submittedName>
</protein>
<keyword evidence="2" id="KW-0934">Plastid</keyword>
<keyword evidence="2" id="KW-0687">Ribonucleoprotein</keyword>
<dbReference type="Gene3D" id="2.40.50.140">
    <property type="entry name" value="Nucleic acid-binding proteins"/>
    <property type="match status" value="2"/>
</dbReference>
<feature type="domain" description="S1 motif" evidence="1">
    <location>
        <begin position="194"/>
        <end position="262"/>
    </location>
</feature>
<evidence type="ECO:0000313" key="2">
    <source>
        <dbReference type="EMBL" id="QWK43751.1"/>
    </source>
</evidence>
<dbReference type="EMBL" id="MZ156041">
    <property type="protein sequence ID" value="QWK43751.1"/>
    <property type="molecule type" value="Genomic_DNA"/>
</dbReference>
<gene>
    <name evidence="2" type="primary">rps1</name>
</gene>
<keyword evidence="2" id="KW-0689">Ribosomal protein</keyword>
<dbReference type="GO" id="GO:0005840">
    <property type="term" value="C:ribosome"/>
    <property type="evidence" value="ECO:0007669"/>
    <property type="project" value="UniProtKB-KW"/>
</dbReference>
<proteinExistence type="predicted"/>
<sequence length="272" mass="31570">MSSSIIVSKFNFNKFGLILSQYSYKVKKNDILAGIVVGIESNYALVDLGLDQIGILPLNEISIHTNKNPHELLHINFICEFLILNISTNPSRIIVSLKRVESLYLWNRLRQMDFTNMIIYAKIEKTLGRGKLINFNGLVFFVLNSNIPKYYRRTNYQNLFMPFKFLEIKDYFHIAHVSSRLAGFDKVNKNLDIGQRYLGNITSIKKFGIFLNIFGIRCLLHISEISAKHILDVNKLYKRGDQVWVKILYKDTERGRISVTLKNLATNHHQQL</sequence>
<dbReference type="GO" id="GO:0003735">
    <property type="term" value="F:structural constituent of ribosome"/>
    <property type="evidence" value="ECO:0007669"/>
    <property type="project" value="TreeGrafter"/>
</dbReference>
<dbReference type="PANTHER" id="PTHR10724">
    <property type="entry name" value="30S RIBOSOMAL PROTEIN S1"/>
    <property type="match status" value="1"/>
</dbReference>
<reference evidence="2" key="1">
    <citation type="journal article" date="2021" name="Genome Biol. Evol.">
        <title>Genomic rearrangements and sequence evolution across brown algal organelles.</title>
        <authorList>
            <person name="Starko S."/>
            <person name="Bringloe T.T."/>
            <person name="Gomez M.S."/>
            <person name="Darby H."/>
            <person name="Graham S.W."/>
            <person name="Martone P.T."/>
        </authorList>
    </citation>
    <scope>NUCLEOTIDE SEQUENCE</scope>
</reference>
<dbReference type="InterPro" id="IPR012340">
    <property type="entry name" value="NA-bd_OB-fold"/>
</dbReference>
<dbReference type="GO" id="GO:0003729">
    <property type="term" value="F:mRNA binding"/>
    <property type="evidence" value="ECO:0007669"/>
    <property type="project" value="TreeGrafter"/>
</dbReference>
<organism evidence="2">
    <name type="scientific">Desmarestia aculeata</name>
    <dbReference type="NCBI Taxonomy" id="62298"/>
    <lineage>
        <taxon>Eukaryota</taxon>
        <taxon>Sar</taxon>
        <taxon>Stramenopiles</taxon>
        <taxon>Ochrophyta</taxon>
        <taxon>PX clade</taxon>
        <taxon>Phaeophyceae</taxon>
        <taxon>Desmarestiales</taxon>
        <taxon>Desmarestiaceae</taxon>
        <taxon>Desmarestia</taxon>
    </lineage>
</organism>
<dbReference type="InterPro" id="IPR050437">
    <property type="entry name" value="Ribos_protein_bS1-like"/>
</dbReference>
<dbReference type="SMART" id="SM00316">
    <property type="entry name" value="S1"/>
    <property type="match status" value="2"/>
</dbReference>
<dbReference type="InterPro" id="IPR003029">
    <property type="entry name" value="S1_domain"/>
</dbReference>
<dbReference type="Pfam" id="PF00575">
    <property type="entry name" value="S1"/>
    <property type="match status" value="2"/>
</dbReference>